<name>A0A2N6SL58_9LACT</name>
<dbReference type="FunFam" id="3.30.930.10:FF:000022">
    <property type="entry name" value="Phenylalanine--tRNA ligase beta subunit"/>
    <property type="match status" value="1"/>
</dbReference>
<keyword evidence="8 15" id="KW-0547">Nucleotide-binding</keyword>
<evidence type="ECO:0000256" key="14">
    <source>
        <dbReference type="ARBA" id="ARBA00049255"/>
    </source>
</evidence>
<dbReference type="HAMAP" id="MF_00283">
    <property type="entry name" value="Phe_tRNA_synth_beta1"/>
    <property type="match status" value="1"/>
</dbReference>
<gene>
    <name evidence="15" type="primary">pheT</name>
    <name evidence="20" type="ORF">CJ205_07550</name>
</gene>
<dbReference type="InterPro" id="IPR033714">
    <property type="entry name" value="tRNA_bind_bactPheRS"/>
</dbReference>
<dbReference type="OrthoDB" id="9805455at2"/>
<dbReference type="GO" id="GO:0000049">
    <property type="term" value="F:tRNA binding"/>
    <property type="evidence" value="ECO:0007669"/>
    <property type="project" value="UniProtKB-UniRule"/>
</dbReference>
<dbReference type="PROSITE" id="PS51483">
    <property type="entry name" value="B5"/>
    <property type="match status" value="1"/>
</dbReference>
<dbReference type="GO" id="GO:0140096">
    <property type="term" value="F:catalytic activity, acting on a protein"/>
    <property type="evidence" value="ECO:0007669"/>
    <property type="project" value="UniProtKB-ARBA"/>
</dbReference>
<accession>A0A2N6SL58</accession>
<dbReference type="GO" id="GO:0009328">
    <property type="term" value="C:phenylalanine-tRNA ligase complex"/>
    <property type="evidence" value="ECO:0007669"/>
    <property type="project" value="TreeGrafter"/>
</dbReference>
<feature type="binding site" evidence="15">
    <location>
        <position position="462"/>
    </location>
    <ligand>
        <name>Mg(2+)</name>
        <dbReference type="ChEBI" id="CHEBI:18420"/>
        <note>shared with alpha subunit</note>
    </ligand>
</feature>
<dbReference type="SMART" id="SM00873">
    <property type="entry name" value="B3_4"/>
    <property type="match status" value="1"/>
</dbReference>
<dbReference type="NCBIfam" id="TIGR00472">
    <property type="entry name" value="pheT_bact"/>
    <property type="match status" value="1"/>
</dbReference>
<keyword evidence="21" id="KW-1185">Reference proteome</keyword>
<dbReference type="Gene3D" id="2.40.50.140">
    <property type="entry name" value="Nucleic acid-binding proteins"/>
    <property type="match status" value="1"/>
</dbReference>
<dbReference type="SUPFAM" id="SSF50249">
    <property type="entry name" value="Nucleic acid-binding proteins"/>
    <property type="match status" value="1"/>
</dbReference>
<evidence type="ECO:0000259" key="18">
    <source>
        <dbReference type="PROSITE" id="PS51447"/>
    </source>
</evidence>
<dbReference type="GO" id="GO:0006432">
    <property type="term" value="P:phenylalanyl-tRNA aminoacylation"/>
    <property type="evidence" value="ECO:0007669"/>
    <property type="project" value="UniProtKB-UniRule"/>
</dbReference>
<dbReference type="Gene3D" id="3.30.56.10">
    <property type="match status" value="2"/>
</dbReference>
<dbReference type="SMART" id="SM00896">
    <property type="entry name" value="FDX-ACB"/>
    <property type="match status" value="1"/>
</dbReference>
<dbReference type="Proteomes" id="UP000235682">
    <property type="component" value="Unassembled WGS sequence"/>
</dbReference>
<dbReference type="PROSITE" id="PS50886">
    <property type="entry name" value="TRBD"/>
    <property type="match status" value="1"/>
</dbReference>
<dbReference type="GO" id="GO:0004826">
    <property type="term" value="F:phenylalanine-tRNA ligase activity"/>
    <property type="evidence" value="ECO:0007669"/>
    <property type="project" value="UniProtKB-UniRule"/>
</dbReference>
<evidence type="ECO:0000256" key="13">
    <source>
        <dbReference type="ARBA" id="ARBA00023146"/>
    </source>
</evidence>
<dbReference type="FunFam" id="3.30.56.10:FF:000002">
    <property type="entry name" value="Phenylalanine--tRNA ligase beta subunit"/>
    <property type="match status" value="1"/>
</dbReference>
<evidence type="ECO:0000256" key="10">
    <source>
        <dbReference type="ARBA" id="ARBA00022842"/>
    </source>
</evidence>
<evidence type="ECO:0000256" key="11">
    <source>
        <dbReference type="ARBA" id="ARBA00022884"/>
    </source>
</evidence>
<comment type="catalytic activity">
    <reaction evidence="14 15">
        <text>tRNA(Phe) + L-phenylalanine + ATP = L-phenylalanyl-tRNA(Phe) + AMP + diphosphate + H(+)</text>
        <dbReference type="Rhea" id="RHEA:19413"/>
        <dbReference type="Rhea" id="RHEA-COMP:9668"/>
        <dbReference type="Rhea" id="RHEA-COMP:9699"/>
        <dbReference type="ChEBI" id="CHEBI:15378"/>
        <dbReference type="ChEBI" id="CHEBI:30616"/>
        <dbReference type="ChEBI" id="CHEBI:33019"/>
        <dbReference type="ChEBI" id="CHEBI:58095"/>
        <dbReference type="ChEBI" id="CHEBI:78442"/>
        <dbReference type="ChEBI" id="CHEBI:78531"/>
        <dbReference type="ChEBI" id="CHEBI:456215"/>
        <dbReference type="EC" id="6.1.1.20"/>
    </reaction>
</comment>
<dbReference type="SUPFAM" id="SSF56037">
    <property type="entry name" value="PheT/TilS domain"/>
    <property type="match status" value="1"/>
</dbReference>
<reference evidence="20 21" key="1">
    <citation type="submission" date="2017-09" db="EMBL/GenBank/DDBJ databases">
        <title>Bacterial strain isolated from the female urinary microbiota.</title>
        <authorList>
            <person name="Thomas-White K."/>
            <person name="Kumar N."/>
            <person name="Forster S."/>
            <person name="Putonti C."/>
            <person name="Lawley T."/>
            <person name="Wolfe A.J."/>
        </authorList>
    </citation>
    <scope>NUCLEOTIDE SEQUENCE [LARGE SCALE GENOMIC DNA]</scope>
    <source>
        <strain evidence="20 21">UMB0852</strain>
    </source>
</reference>
<dbReference type="GO" id="GO:0005524">
    <property type="term" value="F:ATP binding"/>
    <property type="evidence" value="ECO:0007669"/>
    <property type="project" value="UniProtKB-UniRule"/>
</dbReference>
<dbReference type="Gene3D" id="3.30.930.10">
    <property type="entry name" value="Bira Bifunctional Protein, Domain 2"/>
    <property type="match status" value="1"/>
</dbReference>
<comment type="subcellular location">
    <subcellularLocation>
        <location evidence="1 15">Cytoplasm</location>
    </subcellularLocation>
</comment>
<dbReference type="GO" id="GO:0016740">
    <property type="term" value="F:transferase activity"/>
    <property type="evidence" value="ECO:0007669"/>
    <property type="project" value="UniProtKB-ARBA"/>
</dbReference>
<keyword evidence="7 15" id="KW-0479">Metal-binding</keyword>
<dbReference type="STRING" id="84521.SAMN04487994_10545"/>
<dbReference type="InterPro" id="IPR041616">
    <property type="entry name" value="PheRS_beta_core"/>
</dbReference>
<feature type="domain" description="FDX-ACB" evidence="18">
    <location>
        <begin position="712"/>
        <end position="805"/>
    </location>
</feature>
<evidence type="ECO:0000256" key="5">
    <source>
        <dbReference type="ARBA" id="ARBA00022555"/>
    </source>
</evidence>
<evidence type="ECO:0000256" key="15">
    <source>
        <dbReference type="HAMAP-Rule" id="MF_00283"/>
    </source>
</evidence>
<evidence type="ECO:0000256" key="2">
    <source>
        <dbReference type="ARBA" id="ARBA00008653"/>
    </source>
</evidence>
<dbReference type="InterPro" id="IPR004532">
    <property type="entry name" value="Phe-tRNA-ligase_IIc_bsu_bact"/>
</dbReference>
<dbReference type="InterPro" id="IPR036690">
    <property type="entry name" value="Fdx_antiC-bd_sf"/>
</dbReference>
<evidence type="ECO:0000256" key="12">
    <source>
        <dbReference type="ARBA" id="ARBA00022917"/>
    </source>
</evidence>
<dbReference type="CDD" id="cd00769">
    <property type="entry name" value="PheRS_beta_core"/>
    <property type="match status" value="1"/>
</dbReference>
<comment type="caution">
    <text evidence="20">The sequence shown here is derived from an EMBL/GenBank/DDBJ whole genome shotgun (WGS) entry which is preliminary data.</text>
</comment>
<keyword evidence="13 15" id="KW-0030">Aminoacyl-tRNA synthetase</keyword>
<dbReference type="NCBIfam" id="NF045760">
    <property type="entry name" value="YtpR"/>
    <property type="match status" value="1"/>
</dbReference>
<dbReference type="Pfam" id="PF03484">
    <property type="entry name" value="B5"/>
    <property type="match status" value="1"/>
</dbReference>
<feature type="domain" description="TRNA-binding" evidence="17">
    <location>
        <begin position="40"/>
        <end position="154"/>
    </location>
</feature>
<dbReference type="SUPFAM" id="SSF54991">
    <property type="entry name" value="Anticodon-binding domain of PheRS"/>
    <property type="match status" value="1"/>
</dbReference>
<feature type="binding site" evidence="15">
    <location>
        <position position="471"/>
    </location>
    <ligand>
        <name>Mg(2+)</name>
        <dbReference type="ChEBI" id="CHEBI:18420"/>
        <note>shared with alpha subunit</note>
    </ligand>
</feature>
<evidence type="ECO:0000259" key="17">
    <source>
        <dbReference type="PROSITE" id="PS50886"/>
    </source>
</evidence>
<dbReference type="PANTHER" id="PTHR10947:SF0">
    <property type="entry name" value="PHENYLALANINE--TRNA LIGASE BETA SUBUNIT"/>
    <property type="match status" value="1"/>
</dbReference>
<protein>
    <recommendedName>
        <fullName evidence="15">Phenylalanine--tRNA ligase beta subunit</fullName>
        <ecNumber evidence="15">6.1.1.20</ecNumber>
    </recommendedName>
    <alternativeName>
        <fullName evidence="15">Phenylalanyl-tRNA synthetase beta subunit</fullName>
        <shortName evidence="15">PheRS</shortName>
    </alternativeName>
</protein>
<dbReference type="FunFam" id="3.30.70.380:FF:000001">
    <property type="entry name" value="Phenylalanine--tRNA ligase beta subunit"/>
    <property type="match status" value="1"/>
</dbReference>
<dbReference type="FunFam" id="3.50.40.10:FF:000001">
    <property type="entry name" value="Phenylalanine--tRNA ligase beta subunit"/>
    <property type="match status" value="1"/>
</dbReference>
<dbReference type="RefSeq" id="WP_102228064.1">
    <property type="nucleotide sequence ID" value="NZ_PNFY01000038.1"/>
</dbReference>
<dbReference type="SMART" id="SM00874">
    <property type="entry name" value="B5"/>
    <property type="match status" value="1"/>
</dbReference>
<dbReference type="AlphaFoldDB" id="A0A2N6SL58"/>
<dbReference type="SUPFAM" id="SSF46955">
    <property type="entry name" value="Putative DNA-binding domain"/>
    <property type="match status" value="1"/>
</dbReference>
<dbReference type="PANTHER" id="PTHR10947">
    <property type="entry name" value="PHENYLALANYL-TRNA SYNTHETASE BETA CHAIN AND LEUCINE-RICH REPEAT-CONTAINING PROTEIN 47"/>
    <property type="match status" value="1"/>
</dbReference>
<dbReference type="InterPro" id="IPR012340">
    <property type="entry name" value="NA-bd_OB-fold"/>
</dbReference>
<feature type="binding site" evidence="15">
    <location>
        <position position="472"/>
    </location>
    <ligand>
        <name>Mg(2+)</name>
        <dbReference type="ChEBI" id="CHEBI:18420"/>
        <note>shared with alpha subunit</note>
    </ligand>
</feature>
<dbReference type="Pfam" id="PF03483">
    <property type="entry name" value="B3_4"/>
    <property type="match status" value="1"/>
</dbReference>
<evidence type="ECO:0000256" key="16">
    <source>
        <dbReference type="PROSITE-ProRule" id="PRU00209"/>
    </source>
</evidence>
<dbReference type="InterPro" id="IPR005146">
    <property type="entry name" value="B3/B4_tRNA-bd"/>
</dbReference>
<dbReference type="InterPro" id="IPR020825">
    <property type="entry name" value="Phe-tRNA_synthase-like_B3/B4"/>
</dbReference>
<dbReference type="InterPro" id="IPR005121">
    <property type="entry name" value="Fdx_antiC-bd"/>
</dbReference>
<dbReference type="FunFam" id="2.40.50.140:FF:000045">
    <property type="entry name" value="Phenylalanine--tRNA ligase beta subunit"/>
    <property type="match status" value="1"/>
</dbReference>
<dbReference type="Gene3D" id="3.50.40.10">
    <property type="entry name" value="Phenylalanyl-trna Synthetase, Chain B, domain 3"/>
    <property type="match status" value="1"/>
</dbReference>
<keyword evidence="4 15" id="KW-0963">Cytoplasm</keyword>
<dbReference type="SUPFAM" id="SSF55681">
    <property type="entry name" value="Class II aaRS and biotin synthetases"/>
    <property type="match status" value="1"/>
</dbReference>
<dbReference type="PROSITE" id="PS51447">
    <property type="entry name" value="FDX_ACB"/>
    <property type="match status" value="1"/>
</dbReference>
<dbReference type="Pfam" id="PF01588">
    <property type="entry name" value="tRNA_bind"/>
    <property type="match status" value="1"/>
</dbReference>
<evidence type="ECO:0000256" key="3">
    <source>
        <dbReference type="ARBA" id="ARBA00011209"/>
    </source>
</evidence>
<dbReference type="Gene3D" id="3.30.70.380">
    <property type="entry name" value="Ferrodoxin-fold anticodon-binding domain"/>
    <property type="match status" value="1"/>
</dbReference>
<dbReference type="EMBL" id="PNHE01000042">
    <property type="protein sequence ID" value="PMC57828.1"/>
    <property type="molecule type" value="Genomic_DNA"/>
</dbReference>
<sequence>MLISMEWLSDFLDLSEWTSKEIADQLSLTGLEVDGELNIGQNLTNLVVGYVKECVPHEDSDRLSVCQVDVGEKTYQIVCGASNIKAGIKVIVALPGAVLPGDFKIEPTVLRGVESNGMICSLQELGFKENVIPKNAAEGIFVLPEDAPVGESVVTYMKLDDWIYELDLTPNRADALSMYGVAYEVGAIIHQTPQFKSHLDEALKADNSQMTDFTLDVDEKLSPNYQARLIRDVKVEESPLWLQMRLMKSGIRPINNIVDLTNYCMLLYGQPTHAFDFDKLPANNLGVRYAKEGEKLTTLDEKEQTLQTTDIVITSNDQPVALGGVMGGLETEVTDETTNVLLEAAVFNPLNVRETSKRLNLRSESSSRFEKGINEALVDEAGDNLAAMMAELAGGKVDPTVQKATTPAPEPVKVTVAYEDIPHKLGIDITRSELETIFDRLNFEVEYGEEDFTVIVPSRRWDITIKADVLEEIARIYGYDNIPTTLPVVATTPGQLSKRQHLTREVRRVCESVGLNQVISYGLTSKRRAQLLADRNQPTVELLLPLSEERAVLRQSMFPALVEIAQYNIARRAKGLAFYELGQVFFSRGENTLPVEETRLALLVSGTKQLNEWNQTKEDYDFFDLKGMIETLFEDLTLASHLNFEATNRFTELHPGRSANILLDGEVIGIMGQLHPTLASEYDLPEETFFAELNMEKIYDFETAMVVQQTIPRYPATTRDLALLVPQEVTHQQLVETIEQAGGDHLVQVDLFDLYDGEGIQEGMKSLAYHLTFQDPSKTLKDKDIDRAMEAIQQALQTIDSLEIR</sequence>
<evidence type="ECO:0000313" key="21">
    <source>
        <dbReference type="Proteomes" id="UP000235682"/>
    </source>
</evidence>
<dbReference type="InterPro" id="IPR009061">
    <property type="entry name" value="DNA-bd_dom_put_sf"/>
</dbReference>
<dbReference type="InterPro" id="IPR045864">
    <property type="entry name" value="aa-tRNA-synth_II/BPL/LPL"/>
</dbReference>
<evidence type="ECO:0000313" key="20">
    <source>
        <dbReference type="EMBL" id="PMC57828.1"/>
    </source>
</evidence>
<dbReference type="Pfam" id="PF17759">
    <property type="entry name" value="tRNA_synthFbeta"/>
    <property type="match status" value="1"/>
</dbReference>
<keyword evidence="12 15" id="KW-0648">Protein biosynthesis</keyword>
<evidence type="ECO:0000256" key="4">
    <source>
        <dbReference type="ARBA" id="ARBA00022490"/>
    </source>
</evidence>
<proteinExistence type="inferred from homology"/>
<comment type="cofactor">
    <cofactor evidence="15">
        <name>Mg(2+)</name>
        <dbReference type="ChEBI" id="CHEBI:18420"/>
    </cofactor>
    <text evidence="15">Binds 2 magnesium ions per tetramer.</text>
</comment>
<dbReference type="InterPro" id="IPR045060">
    <property type="entry name" value="Phe-tRNA-ligase_IIc_bsu"/>
</dbReference>
<evidence type="ECO:0000256" key="6">
    <source>
        <dbReference type="ARBA" id="ARBA00022598"/>
    </source>
</evidence>
<feature type="domain" description="B5" evidence="19">
    <location>
        <begin position="409"/>
        <end position="484"/>
    </location>
</feature>
<dbReference type="EC" id="6.1.1.20" evidence="15"/>
<comment type="similarity">
    <text evidence="2 15">Belongs to the phenylalanyl-tRNA synthetase beta subunit family. Type 1 subfamily.</text>
</comment>
<evidence type="ECO:0000256" key="1">
    <source>
        <dbReference type="ARBA" id="ARBA00004496"/>
    </source>
</evidence>
<dbReference type="InterPro" id="IPR002547">
    <property type="entry name" value="tRNA-bd_dom"/>
</dbReference>
<evidence type="ECO:0000256" key="7">
    <source>
        <dbReference type="ARBA" id="ARBA00022723"/>
    </source>
</evidence>
<feature type="binding site" evidence="15">
    <location>
        <position position="468"/>
    </location>
    <ligand>
        <name>Mg(2+)</name>
        <dbReference type="ChEBI" id="CHEBI:18420"/>
        <note>shared with alpha subunit</note>
    </ligand>
</feature>
<dbReference type="GO" id="GO:0000287">
    <property type="term" value="F:magnesium ion binding"/>
    <property type="evidence" value="ECO:0007669"/>
    <property type="project" value="UniProtKB-UniRule"/>
</dbReference>
<comment type="subunit">
    <text evidence="3 15">Tetramer of two alpha and two beta subunits.</text>
</comment>
<keyword evidence="5 16" id="KW-0820">tRNA-binding</keyword>
<evidence type="ECO:0000259" key="19">
    <source>
        <dbReference type="PROSITE" id="PS51483"/>
    </source>
</evidence>
<dbReference type="Pfam" id="PF03147">
    <property type="entry name" value="FDX-ACB"/>
    <property type="match status" value="1"/>
</dbReference>
<evidence type="ECO:0000256" key="9">
    <source>
        <dbReference type="ARBA" id="ARBA00022840"/>
    </source>
</evidence>
<keyword evidence="6 15" id="KW-0436">Ligase</keyword>
<organism evidence="20 21">
    <name type="scientific">Dolosicoccus paucivorans</name>
    <dbReference type="NCBI Taxonomy" id="84521"/>
    <lineage>
        <taxon>Bacteria</taxon>
        <taxon>Bacillati</taxon>
        <taxon>Bacillota</taxon>
        <taxon>Bacilli</taxon>
        <taxon>Lactobacillales</taxon>
        <taxon>Aerococcaceae</taxon>
        <taxon>Dolosicoccus</taxon>
    </lineage>
</organism>
<dbReference type="CDD" id="cd02796">
    <property type="entry name" value="tRNA_bind_bactPheRS"/>
    <property type="match status" value="1"/>
</dbReference>
<dbReference type="InterPro" id="IPR005147">
    <property type="entry name" value="tRNA_synthase_B5-dom"/>
</dbReference>
<evidence type="ECO:0000256" key="8">
    <source>
        <dbReference type="ARBA" id="ARBA00022741"/>
    </source>
</evidence>
<keyword evidence="10 15" id="KW-0460">Magnesium</keyword>
<keyword evidence="11 16" id="KW-0694">RNA-binding</keyword>
<keyword evidence="9 15" id="KW-0067">ATP-binding</keyword>